<dbReference type="RefSeq" id="WP_064964603.1">
    <property type="nucleotide sequence ID" value="NZ_CP029760.1"/>
</dbReference>
<dbReference type="AlphaFoldDB" id="A0AAP3EVZ1"/>
<dbReference type="EMBL" id="JAOZYT010000065">
    <property type="protein sequence ID" value="MCW0524470.1"/>
    <property type="molecule type" value="Genomic_DNA"/>
</dbReference>
<gene>
    <name evidence="4" type="ORF">OKE68_09100</name>
</gene>
<reference evidence="4" key="1">
    <citation type="submission" date="2022-10" db="EMBL/GenBank/DDBJ databases">
        <title>Sifting through the core-genome to identify putative cross-protective antigens against Riemerella anatipestifer.</title>
        <authorList>
            <person name="Zheng X."/>
            <person name="Zhang W."/>
        </authorList>
    </citation>
    <scope>NUCLEOTIDE SEQUENCE</scope>
    <source>
        <strain evidence="4">ZWRA178</strain>
    </source>
</reference>
<dbReference type="Gene3D" id="1.20.1600.10">
    <property type="entry name" value="Outer membrane efflux proteins (OEP)"/>
    <property type="match status" value="1"/>
</dbReference>
<proteinExistence type="inferred from homology"/>
<dbReference type="InterPro" id="IPR010131">
    <property type="entry name" value="MdtP/NodT-like"/>
</dbReference>
<keyword evidence="2" id="KW-0449">Lipoprotein</keyword>
<sequence length="478" mass="53282">MKTKLKYISLVVGSLVLVNCKAPAPLQVKDNVKEALPESYTKDEVSNKSTGTPPWREFFTDPNLVSLIETALSNNQELLITLQEIEKAKSNVMYKNGRLLPTVSVGATAGVRKVGRYTSEGAGDAATQMEDGKPIPDPLGNFGVGLQADWEVDIWNKLRTEKKSAIAHYLATVEGKNFVLSSLIAEVAQSYYELLALDSQYSYLKKYIELQRKALEVSKIQKQAAATTELSVKKFEAELAKSSANLYTVQQSILEKENDINLLLGRFYQPIPRSSAEFLDLVPQSIKTGIPSELLANRPDVKQAELEIEAAKLDVEAARKEFYPSLNITFGAGLEAFKPSYFTHFPESLAYNIVGDLVGPLINKSAIKAKFNTANASQLQALYEYNKTLIKSYMEVSNNLNKIKNYQQYFDLKHTQSKDLDEAIGISNLLFTNARADYMEVLMTQRDALDAKMEFIEAKNTQLNATVYLYKSLGGGWK</sequence>
<comment type="caution">
    <text evidence="4">The sequence shown here is derived from an EMBL/GenBank/DDBJ whole genome shotgun (WGS) entry which is preliminary data.</text>
</comment>
<keyword evidence="2" id="KW-1134">Transmembrane beta strand</keyword>
<dbReference type="NCBIfam" id="TIGR01845">
    <property type="entry name" value="outer_NodT"/>
    <property type="match status" value="1"/>
</dbReference>
<name>A0AAP3EVZ1_RIEAN</name>
<comment type="similarity">
    <text evidence="1 2">Belongs to the outer membrane factor (OMF) (TC 1.B.17) family.</text>
</comment>
<organism evidence="4 5">
    <name type="scientific">Riemerella anatipestifer</name>
    <name type="common">Moraxella anatipestifer</name>
    <dbReference type="NCBI Taxonomy" id="34085"/>
    <lineage>
        <taxon>Bacteria</taxon>
        <taxon>Pseudomonadati</taxon>
        <taxon>Bacteroidota</taxon>
        <taxon>Flavobacteriia</taxon>
        <taxon>Flavobacteriales</taxon>
        <taxon>Weeksellaceae</taxon>
        <taxon>Riemerella</taxon>
    </lineage>
</organism>
<keyword evidence="2" id="KW-0472">Membrane</keyword>
<comment type="subcellular location">
    <subcellularLocation>
        <location evidence="2">Cell membrane</location>
        <topology evidence="2">Lipid-anchor</topology>
    </subcellularLocation>
</comment>
<protein>
    <submittedName>
        <fullName evidence="4">Efflux transporter outer membrane subunit</fullName>
    </submittedName>
</protein>
<dbReference type="Pfam" id="PF02321">
    <property type="entry name" value="OEP"/>
    <property type="match status" value="2"/>
</dbReference>
<dbReference type="PANTHER" id="PTHR30203:SF30">
    <property type="entry name" value="OUTER MEMBRANE PROTEIN-RELATED"/>
    <property type="match status" value="1"/>
</dbReference>
<keyword evidence="2" id="KW-0812">Transmembrane</keyword>
<dbReference type="GO" id="GO:0005886">
    <property type="term" value="C:plasma membrane"/>
    <property type="evidence" value="ECO:0007669"/>
    <property type="project" value="UniProtKB-SubCell"/>
</dbReference>
<dbReference type="Proteomes" id="UP001207440">
    <property type="component" value="Unassembled WGS sequence"/>
</dbReference>
<dbReference type="InterPro" id="IPR003423">
    <property type="entry name" value="OMP_efflux"/>
</dbReference>
<dbReference type="Gene3D" id="2.20.200.10">
    <property type="entry name" value="Outer membrane efflux proteins (OEP)"/>
    <property type="match status" value="1"/>
</dbReference>
<feature type="coiled-coil region" evidence="3">
    <location>
        <begin position="439"/>
        <end position="466"/>
    </location>
</feature>
<evidence type="ECO:0000256" key="2">
    <source>
        <dbReference type="RuleBase" id="RU362097"/>
    </source>
</evidence>
<dbReference type="PANTHER" id="PTHR30203">
    <property type="entry name" value="OUTER MEMBRANE CATION EFFLUX PROTEIN"/>
    <property type="match status" value="1"/>
</dbReference>
<evidence type="ECO:0000313" key="4">
    <source>
        <dbReference type="EMBL" id="MCW0524470.1"/>
    </source>
</evidence>
<evidence type="ECO:0000313" key="5">
    <source>
        <dbReference type="Proteomes" id="UP001207440"/>
    </source>
</evidence>
<dbReference type="SUPFAM" id="SSF56954">
    <property type="entry name" value="Outer membrane efflux proteins (OEP)"/>
    <property type="match status" value="1"/>
</dbReference>
<keyword evidence="2" id="KW-0564">Palmitate</keyword>
<evidence type="ECO:0000256" key="1">
    <source>
        <dbReference type="ARBA" id="ARBA00007613"/>
    </source>
</evidence>
<keyword evidence="3" id="KW-0175">Coiled coil</keyword>
<evidence type="ECO:0000256" key="3">
    <source>
        <dbReference type="SAM" id="Coils"/>
    </source>
</evidence>
<dbReference type="GO" id="GO:0015562">
    <property type="term" value="F:efflux transmembrane transporter activity"/>
    <property type="evidence" value="ECO:0007669"/>
    <property type="project" value="InterPro"/>
</dbReference>
<accession>A0AAP3EVZ1</accession>